<dbReference type="PANTHER" id="PTHR43308:SF1">
    <property type="entry name" value="OUTER MEMBRANE PROTEIN ALPHA"/>
    <property type="match status" value="1"/>
</dbReference>
<dbReference type="InterPro" id="IPR047684">
    <property type="entry name" value="Por_som-like"/>
</dbReference>
<feature type="signal peptide" evidence="1">
    <location>
        <begin position="1"/>
        <end position="29"/>
    </location>
</feature>
<dbReference type="PROSITE" id="PS51272">
    <property type="entry name" value="SLH"/>
    <property type="match status" value="1"/>
</dbReference>
<evidence type="ECO:0000256" key="1">
    <source>
        <dbReference type="RuleBase" id="RU363072"/>
    </source>
</evidence>
<dbReference type="Pfam" id="PF00395">
    <property type="entry name" value="SLH"/>
    <property type="match status" value="1"/>
</dbReference>
<name>A0AA96Y7Q8_9CYAN</name>
<reference evidence="3" key="1">
    <citation type="submission" date="2020-05" db="EMBL/GenBank/DDBJ databases">
        <authorList>
            <person name="Zhu T."/>
            <person name="Keshari N."/>
            <person name="Lu X."/>
        </authorList>
    </citation>
    <scope>NUCLEOTIDE SEQUENCE</scope>
    <source>
        <strain evidence="3">NK1-22</strain>
    </source>
</reference>
<sequence length="537" mass="57256">MSKVLWNSLLVTPAVLGAALVSAIAPASAQVQSEPSVATLDQVMQYSNEGRSSGALAQVTSVTEFSDVSPGDWAYEALAYLANSEAQGGLDCLEGYPDGTYRGGRAMTRYEFAAGLASCLDAVVGRLESLDPEALARIEALQREFAAELAVLRGRVDALEAAVEELQANQFSTTTRLSGTAIFAFSDAFGDSVFEDANNTVFQSRVRLAFNTSFTGQDRLLTRLQGGNFRDFVNVPGIFITPATEASNTRFFDEYGDFSFDSGGDFAVAVDRLEYRFPIGIGQVYLGAQGQRISDIVPTISSLDSGEQGALSSFNRNPIYDLGKNEQRIGFGVTLDLSDDLQLGLGYLTGRGNDPAERAGLFDGGYTAFGQLTFTPGTLKLGLTYTNVYSSHQVATGIFSPSVYNSYGISFELGLTDAFFIGGWGMYTDTRTFAGPLDFRGDGEAWSYALTLGLRDLGARGSLLGVIAGVPPYQGSFGPGGGGSGLTNTGGSFHAEVFYRFNVSDNISFTPGVIFVTDVADTGSDLFIPVLRTSFRF</sequence>
<comment type="similarity">
    <text evidence="1">Belongs to the OprB family.</text>
</comment>
<gene>
    <name evidence="3" type="ORF">HNI00_01740</name>
</gene>
<dbReference type="AlphaFoldDB" id="A0AA96Y7Q8"/>
<dbReference type="GO" id="GO:0016020">
    <property type="term" value="C:membrane"/>
    <property type="evidence" value="ECO:0007669"/>
    <property type="project" value="InterPro"/>
</dbReference>
<evidence type="ECO:0000259" key="2">
    <source>
        <dbReference type="PROSITE" id="PS51272"/>
    </source>
</evidence>
<dbReference type="InterPro" id="IPR007049">
    <property type="entry name" value="Carb-sel_porin_OprB"/>
</dbReference>
<dbReference type="PANTHER" id="PTHR43308">
    <property type="entry name" value="OUTER MEMBRANE PROTEIN ALPHA-RELATED"/>
    <property type="match status" value="1"/>
</dbReference>
<dbReference type="KEGG" id="tog:HNI00_01740"/>
<protein>
    <submittedName>
        <fullName evidence="3">Iron uptake porin</fullName>
    </submittedName>
</protein>
<accession>A0AA96Y7Q8</accession>
<dbReference type="InterPro" id="IPR051465">
    <property type="entry name" value="Cell_Envelope_Struct_Comp"/>
</dbReference>
<dbReference type="Pfam" id="PF04966">
    <property type="entry name" value="OprB"/>
    <property type="match status" value="1"/>
</dbReference>
<dbReference type="EMBL" id="CP053540">
    <property type="protein sequence ID" value="WOB45555.1"/>
    <property type="molecule type" value="Genomic_DNA"/>
</dbReference>
<dbReference type="NCBIfam" id="NF033921">
    <property type="entry name" value="por_somb"/>
    <property type="match status" value="1"/>
</dbReference>
<dbReference type="InterPro" id="IPR001119">
    <property type="entry name" value="SLH_dom"/>
</dbReference>
<feature type="chain" id="PRO_5041515562" evidence="1">
    <location>
        <begin position="30"/>
        <end position="537"/>
    </location>
</feature>
<organism evidence="3">
    <name type="scientific">Thermoleptolyngbya oregonensis NK1-22</name>
    <dbReference type="NCBI Taxonomy" id="2547457"/>
    <lineage>
        <taxon>Bacteria</taxon>
        <taxon>Bacillati</taxon>
        <taxon>Cyanobacteriota</taxon>
        <taxon>Cyanophyceae</taxon>
        <taxon>Oculatellales</taxon>
        <taxon>Oculatellaceae</taxon>
        <taxon>Thermoleptolyngbya</taxon>
    </lineage>
</organism>
<feature type="domain" description="SLH" evidence="2">
    <location>
        <begin position="61"/>
        <end position="130"/>
    </location>
</feature>
<dbReference type="GO" id="GO:0015288">
    <property type="term" value="F:porin activity"/>
    <property type="evidence" value="ECO:0007669"/>
    <property type="project" value="InterPro"/>
</dbReference>
<dbReference type="GO" id="GO:0008643">
    <property type="term" value="P:carbohydrate transport"/>
    <property type="evidence" value="ECO:0007669"/>
    <property type="project" value="InterPro"/>
</dbReference>
<evidence type="ECO:0000313" key="3">
    <source>
        <dbReference type="EMBL" id="WOB45555.1"/>
    </source>
</evidence>
<proteinExistence type="inferred from homology"/>
<keyword evidence="1" id="KW-0732">Signal</keyword>